<dbReference type="Gramene" id="rna-AYBTSS11_LOCUS14299">
    <property type="protein sequence ID" value="CAJ1950519.1"/>
    <property type="gene ID" value="gene-AYBTSS11_LOCUS14299"/>
</dbReference>
<dbReference type="Proteomes" id="UP001189624">
    <property type="component" value="Chromosome 4"/>
</dbReference>
<name>A0AA86SU29_9FABA</name>
<organism evidence="7 8">
    <name type="scientific">Sphenostylis stenocarpa</name>
    <dbReference type="NCBI Taxonomy" id="92480"/>
    <lineage>
        <taxon>Eukaryota</taxon>
        <taxon>Viridiplantae</taxon>
        <taxon>Streptophyta</taxon>
        <taxon>Embryophyta</taxon>
        <taxon>Tracheophyta</taxon>
        <taxon>Spermatophyta</taxon>
        <taxon>Magnoliopsida</taxon>
        <taxon>eudicotyledons</taxon>
        <taxon>Gunneridae</taxon>
        <taxon>Pentapetalae</taxon>
        <taxon>rosids</taxon>
        <taxon>fabids</taxon>
        <taxon>Fabales</taxon>
        <taxon>Fabaceae</taxon>
        <taxon>Papilionoideae</taxon>
        <taxon>50 kb inversion clade</taxon>
        <taxon>NPAAA clade</taxon>
        <taxon>indigoferoid/millettioid clade</taxon>
        <taxon>Phaseoleae</taxon>
        <taxon>Sphenostylis</taxon>
    </lineage>
</organism>
<evidence type="ECO:0000256" key="5">
    <source>
        <dbReference type="ARBA" id="ARBA00023157"/>
    </source>
</evidence>
<feature type="chain" id="PRO_5041709653" evidence="6">
    <location>
        <begin position="23"/>
        <end position="92"/>
    </location>
</feature>
<accession>A0AA86SU29</accession>
<evidence type="ECO:0000256" key="1">
    <source>
        <dbReference type="ARBA" id="ARBA00006722"/>
    </source>
</evidence>
<protein>
    <submittedName>
        <fullName evidence="7">Uncharacterized protein</fullName>
    </submittedName>
</protein>
<evidence type="ECO:0000256" key="6">
    <source>
        <dbReference type="SAM" id="SignalP"/>
    </source>
</evidence>
<dbReference type="AlphaFoldDB" id="A0AA86SU29"/>
<proteinExistence type="inferred from homology"/>
<gene>
    <name evidence="7" type="ORF">AYBTSS11_LOCUS14299</name>
</gene>
<keyword evidence="2" id="KW-0929">Antimicrobial</keyword>
<reference evidence="7" key="1">
    <citation type="submission" date="2023-10" db="EMBL/GenBank/DDBJ databases">
        <authorList>
            <person name="Domelevo Entfellner J.-B."/>
        </authorList>
    </citation>
    <scope>NUCLEOTIDE SEQUENCE</scope>
</reference>
<keyword evidence="6" id="KW-0732">Signal</keyword>
<keyword evidence="8" id="KW-1185">Reference proteome</keyword>
<keyword evidence="4" id="KW-0611">Plant defense</keyword>
<evidence type="ECO:0000256" key="2">
    <source>
        <dbReference type="ARBA" id="ARBA00022529"/>
    </source>
</evidence>
<dbReference type="Pfam" id="PF07333">
    <property type="entry name" value="SLR1-BP"/>
    <property type="match status" value="1"/>
</dbReference>
<dbReference type="InterPro" id="IPR010851">
    <property type="entry name" value="DEFL"/>
</dbReference>
<keyword evidence="3" id="KW-0295">Fungicide</keyword>
<dbReference type="GO" id="GO:0050832">
    <property type="term" value="P:defense response to fungus"/>
    <property type="evidence" value="ECO:0007669"/>
    <property type="project" value="UniProtKB-KW"/>
</dbReference>
<sequence length="92" mass="10327">MMAKVSAIEYFALLLIISVISMRSELVAEGGVCEKVVLKEHCEFAYCKQVCQDLYKELFLAGECIFTPKLQCVCFYHCSPTTSNTPLPKIPN</sequence>
<evidence type="ECO:0000256" key="4">
    <source>
        <dbReference type="ARBA" id="ARBA00022821"/>
    </source>
</evidence>
<dbReference type="EMBL" id="OY731401">
    <property type="protein sequence ID" value="CAJ1950519.1"/>
    <property type="molecule type" value="Genomic_DNA"/>
</dbReference>
<dbReference type="GO" id="GO:0031640">
    <property type="term" value="P:killing of cells of another organism"/>
    <property type="evidence" value="ECO:0007669"/>
    <property type="project" value="UniProtKB-KW"/>
</dbReference>
<comment type="similarity">
    <text evidence="1">Belongs to the DEFL family.</text>
</comment>
<evidence type="ECO:0000313" key="7">
    <source>
        <dbReference type="EMBL" id="CAJ1950519.1"/>
    </source>
</evidence>
<feature type="signal peptide" evidence="6">
    <location>
        <begin position="1"/>
        <end position="22"/>
    </location>
</feature>
<evidence type="ECO:0000256" key="3">
    <source>
        <dbReference type="ARBA" id="ARBA00022577"/>
    </source>
</evidence>
<keyword evidence="5" id="KW-1015">Disulfide bond</keyword>
<evidence type="ECO:0000313" key="8">
    <source>
        <dbReference type="Proteomes" id="UP001189624"/>
    </source>
</evidence>